<evidence type="ECO:0000313" key="2">
    <source>
        <dbReference type="EMBL" id="SDC64150.1"/>
    </source>
</evidence>
<organism evidence="2 3">
    <name type="scientific">Niabella drilacis (strain DSM 25811 / CCM 8410 / CCUG 62505 / LMG 26954 / E90)</name>
    <dbReference type="NCBI Taxonomy" id="1285928"/>
    <lineage>
        <taxon>Bacteria</taxon>
        <taxon>Pseudomonadati</taxon>
        <taxon>Bacteroidota</taxon>
        <taxon>Chitinophagia</taxon>
        <taxon>Chitinophagales</taxon>
        <taxon>Chitinophagaceae</taxon>
        <taxon>Niabella</taxon>
    </lineage>
</organism>
<feature type="chain" id="PRO_5011523065" description="Outer membrane protein beta-barrel domain-containing protein" evidence="1">
    <location>
        <begin position="24"/>
        <end position="267"/>
    </location>
</feature>
<accession>A0A1G6N8H5</accession>
<evidence type="ECO:0000313" key="3">
    <source>
        <dbReference type="Proteomes" id="UP000198757"/>
    </source>
</evidence>
<dbReference type="PROSITE" id="PS51257">
    <property type="entry name" value="PROKAR_LIPOPROTEIN"/>
    <property type="match status" value="1"/>
</dbReference>
<keyword evidence="3" id="KW-1185">Reference proteome</keyword>
<dbReference type="Proteomes" id="UP000198757">
    <property type="component" value="Unassembled WGS sequence"/>
</dbReference>
<gene>
    <name evidence="2" type="ORF">SAMN04487894_103193</name>
</gene>
<evidence type="ECO:0000256" key="1">
    <source>
        <dbReference type="SAM" id="SignalP"/>
    </source>
</evidence>
<proteinExistence type="predicted"/>
<feature type="signal peptide" evidence="1">
    <location>
        <begin position="1"/>
        <end position="23"/>
    </location>
</feature>
<sequence>MLLFMKKQLLTSCLLVIASCCFSQDRIVTLGKDTIDAIIIKSRQHAVVYRLPGDSSGHRYRMSKRQVRSIIKQTEAGDPPLKSFRERVHIRMLRPPFEEGSNLLAVGLKRFGMNDGITAAYISYERRFFFNRLSAVIAPQIALGGTLAGGAVGVRYTPAPHARVNFFIGNDLLIWREDQRYYNMERLPDKTYITRTVTQKVNRGGLLITTGCKINTGKNWVIIPAVGWGLPLWKGAAAVWKDGLSYQSERMLMETVWQAQLGVGYRF</sequence>
<evidence type="ECO:0008006" key="4">
    <source>
        <dbReference type="Google" id="ProtNLM"/>
    </source>
</evidence>
<reference evidence="3" key="1">
    <citation type="submission" date="2016-10" db="EMBL/GenBank/DDBJ databases">
        <authorList>
            <person name="Varghese N."/>
            <person name="Submissions S."/>
        </authorList>
    </citation>
    <scope>NUCLEOTIDE SEQUENCE [LARGE SCALE GENOMIC DNA]</scope>
    <source>
        <strain evidence="3">DSM 25811 / CCM 8410 / LMG 26954 / E90</strain>
    </source>
</reference>
<dbReference type="EMBL" id="FMZO01000003">
    <property type="protein sequence ID" value="SDC64150.1"/>
    <property type="molecule type" value="Genomic_DNA"/>
</dbReference>
<name>A0A1G6N8H5_NIADE</name>
<protein>
    <recommendedName>
        <fullName evidence="4">Outer membrane protein beta-barrel domain-containing protein</fullName>
    </recommendedName>
</protein>
<dbReference type="AlphaFoldDB" id="A0A1G6N8H5"/>
<keyword evidence="1" id="KW-0732">Signal</keyword>